<dbReference type="EMBL" id="KZ857412">
    <property type="protein sequence ID" value="RDX48347.1"/>
    <property type="molecule type" value="Genomic_DNA"/>
</dbReference>
<keyword evidence="3" id="KW-1185">Reference proteome</keyword>
<proteinExistence type="predicted"/>
<sequence>MSPGPQFPAPPPTYPMHIPFPCPHCRHFTYIQLSCRWLALCPYSRAYTVSSLYYCYRLSLSSASTQSCNNSLRPEEYEEQSNVWYRLLLAYGAGLLRLSLRLSESGTVDAGNRPPSGGSHPIVRGAHGPLLSDNAAPPPVSPRLRMSTHRRVRSASWTRLASGVLPCRRPPRGCCSTLF</sequence>
<evidence type="ECO:0000313" key="2">
    <source>
        <dbReference type="EMBL" id="RDX48347.1"/>
    </source>
</evidence>
<gene>
    <name evidence="2" type="ORF">OH76DRAFT_668812</name>
</gene>
<reference evidence="2 3" key="1">
    <citation type="journal article" date="2018" name="Biotechnol. Biofuels">
        <title>Integrative visual omics of the white-rot fungus Polyporus brumalis exposes the biotechnological potential of its oxidative enzymes for delignifying raw plant biomass.</title>
        <authorList>
            <person name="Miyauchi S."/>
            <person name="Rancon A."/>
            <person name="Drula E."/>
            <person name="Hage H."/>
            <person name="Chaduli D."/>
            <person name="Favel A."/>
            <person name="Grisel S."/>
            <person name="Henrissat B."/>
            <person name="Herpoel-Gimbert I."/>
            <person name="Ruiz-Duenas F.J."/>
            <person name="Chevret D."/>
            <person name="Hainaut M."/>
            <person name="Lin J."/>
            <person name="Wang M."/>
            <person name="Pangilinan J."/>
            <person name="Lipzen A."/>
            <person name="Lesage-Meessen L."/>
            <person name="Navarro D."/>
            <person name="Riley R."/>
            <person name="Grigoriev I.V."/>
            <person name="Zhou S."/>
            <person name="Raouche S."/>
            <person name="Rosso M.N."/>
        </authorList>
    </citation>
    <scope>NUCLEOTIDE SEQUENCE [LARGE SCALE GENOMIC DNA]</scope>
    <source>
        <strain evidence="2 3">BRFM 1820</strain>
    </source>
</reference>
<protein>
    <submittedName>
        <fullName evidence="2">Uncharacterized protein</fullName>
    </submittedName>
</protein>
<dbReference type="AlphaFoldDB" id="A0A371D733"/>
<dbReference type="Proteomes" id="UP000256964">
    <property type="component" value="Unassembled WGS sequence"/>
</dbReference>
<name>A0A371D733_9APHY</name>
<accession>A0A371D733</accession>
<evidence type="ECO:0000313" key="3">
    <source>
        <dbReference type="Proteomes" id="UP000256964"/>
    </source>
</evidence>
<evidence type="ECO:0000256" key="1">
    <source>
        <dbReference type="SAM" id="MobiDB-lite"/>
    </source>
</evidence>
<feature type="region of interest" description="Disordered" evidence="1">
    <location>
        <begin position="108"/>
        <end position="143"/>
    </location>
</feature>
<organism evidence="2 3">
    <name type="scientific">Lentinus brumalis</name>
    <dbReference type="NCBI Taxonomy" id="2498619"/>
    <lineage>
        <taxon>Eukaryota</taxon>
        <taxon>Fungi</taxon>
        <taxon>Dikarya</taxon>
        <taxon>Basidiomycota</taxon>
        <taxon>Agaricomycotina</taxon>
        <taxon>Agaricomycetes</taxon>
        <taxon>Polyporales</taxon>
        <taxon>Polyporaceae</taxon>
        <taxon>Lentinus</taxon>
    </lineage>
</organism>